<organism evidence="11 12">
    <name type="scientific">Rhizobium rhizoryzae</name>
    <dbReference type="NCBI Taxonomy" id="451876"/>
    <lineage>
        <taxon>Bacteria</taxon>
        <taxon>Pseudomonadati</taxon>
        <taxon>Pseudomonadota</taxon>
        <taxon>Alphaproteobacteria</taxon>
        <taxon>Hyphomicrobiales</taxon>
        <taxon>Rhizobiaceae</taxon>
        <taxon>Rhizobium/Agrobacterium group</taxon>
        <taxon>Rhizobium</taxon>
    </lineage>
</organism>
<dbReference type="InterPro" id="IPR015376">
    <property type="entry name" value="Znr_NADH_PPase"/>
</dbReference>
<dbReference type="AlphaFoldDB" id="A0A7W6LIH9"/>
<dbReference type="InterPro" id="IPR020084">
    <property type="entry name" value="NUDIX_hydrolase_CS"/>
</dbReference>
<dbReference type="Gene3D" id="3.90.79.20">
    <property type="match status" value="1"/>
</dbReference>
<evidence type="ECO:0000313" key="11">
    <source>
        <dbReference type="EMBL" id="MBB4143681.1"/>
    </source>
</evidence>
<dbReference type="NCBIfam" id="NF001299">
    <property type="entry name" value="PRK00241.1"/>
    <property type="match status" value="1"/>
</dbReference>
<dbReference type="PROSITE" id="PS00893">
    <property type="entry name" value="NUDIX_BOX"/>
    <property type="match status" value="1"/>
</dbReference>
<dbReference type="Pfam" id="PF09297">
    <property type="entry name" value="Zn_ribbon_NUD"/>
    <property type="match status" value="1"/>
</dbReference>
<dbReference type="RefSeq" id="WP_165133546.1">
    <property type="nucleotide sequence ID" value="NZ_CP049250.1"/>
</dbReference>
<evidence type="ECO:0000259" key="10">
    <source>
        <dbReference type="PROSITE" id="PS51462"/>
    </source>
</evidence>
<evidence type="ECO:0000256" key="8">
    <source>
        <dbReference type="ARBA" id="ARBA00023027"/>
    </source>
</evidence>
<evidence type="ECO:0000256" key="9">
    <source>
        <dbReference type="ARBA" id="ARBA00023679"/>
    </source>
</evidence>
<dbReference type="InterPro" id="IPR050241">
    <property type="entry name" value="NAD-cap_RNA_hydrolase_NudC"/>
</dbReference>
<dbReference type="GO" id="GO:0019677">
    <property type="term" value="P:NAD+ catabolic process"/>
    <property type="evidence" value="ECO:0007669"/>
    <property type="project" value="TreeGrafter"/>
</dbReference>
<dbReference type="InterPro" id="IPR000086">
    <property type="entry name" value="NUDIX_hydrolase_dom"/>
</dbReference>
<evidence type="ECO:0000256" key="4">
    <source>
        <dbReference type="ARBA" id="ARBA00012381"/>
    </source>
</evidence>
<comment type="similarity">
    <text evidence="3">Belongs to the Nudix hydrolase family. NudC subfamily.</text>
</comment>
<evidence type="ECO:0000313" key="12">
    <source>
        <dbReference type="Proteomes" id="UP000519897"/>
    </source>
</evidence>
<reference evidence="11 12" key="1">
    <citation type="submission" date="2020-08" db="EMBL/GenBank/DDBJ databases">
        <title>Genomic Encyclopedia of Type Strains, Phase IV (KMG-IV): sequencing the most valuable type-strain genomes for metagenomic binning, comparative biology and taxonomic classification.</title>
        <authorList>
            <person name="Goeker M."/>
        </authorList>
    </citation>
    <scope>NUCLEOTIDE SEQUENCE [LARGE SCALE GENOMIC DNA]</scope>
    <source>
        <strain evidence="11 12">DSM 29514</strain>
    </source>
</reference>
<dbReference type="GO" id="GO:0035529">
    <property type="term" value="F:NADH pyrophosphatase activity"/>
    <property type="evidence" value="ECO:0007669"/>
    <property type="project" value="TreeGrafter"/>
</dbReference>
<dbReference type="EMBL" id="JACIEC010000001">
    <property type="protein sequence ID" value="MBB4143681.1"/>
    <property type="molecule type" value="Genomic_DNA"/>
</dbReference>
<dbReference type="PROSITE" id="PS51462">
    <property type="entry name" value="NUDIX"/>
    <property type="match status" value="1"/>
</dbReference>
<dbReference type="EC" id="3.6.1.22" evidence="4"/>
<dbReference type="Pfam" id="PF09296">
    <property type="entry name" value="NUDIX-like"/>
    <property type="match status" value="1"/>
</dbReference>
<comment type="catalytic activity">
    <reaction evidence="9">
        <text>a 5'-end NAD(+)-phospho-ribonucleoside in mRNA + H2O = a 5'-end phospho-adenosine-phospho-ribonucleoside in mRNA + beta-nicotinamide D-ribonucleotide + 2 H(+)</text>
        <dbReference type="Rhea" id="RHEA:60876"/>
        <dbReference type="Rhea" id="RHEA-COMP:15698"/>
        <dbReference type="Rhea" id="RHEA-COMP:15719"/>
        <dbReference type="ChEBI" id="CHEBI:14649"/>
        <dbReference type="ChEBI" id="CHEBI:15377"/>
        <dbReference type="ChEBI" id="CHEBI:15378"/>
        <dbReference type="ChEBI" id="CHEBI:144029"/>
        <dbReference type="ChEBI" id="CHEBI:144051"/>
    </reaction>
    <physiologicalReaction direction="left-to-right" evidence="9">
        <dbReference type="Rhea" id="RHEA:60877"/>
    </physiologicalReaction>
</comment>
<evidence type="ECO:0000256" key="6">
    <source>
        <dbReference type="ARBA" id="ARBA00022801"/>
    </source>
</evidence>
<proteinExistence type="inferred from homology"/>
<dbReference type="Gene3D" id="3.90.79.10">
    <property type="entry name" value="Nucleoside Triphosphate Pyrophosphohydrolase"/>
    <property type="match status" value="1"/>
</dbReference>
<evidence type="ECO:0000256" key="7">
    <source>
        <dbReference type="ARBA" id="ARBA00022842"/>
    </source>
</evidence>
<keyword evidence="8" id="KW-0520">NAD</keyword>
<dbReference type="GO" id="GO:0046872">
    <property type="term" value="F:metal ion binding"/>
    <property type="evidence" value="ECO:0007669"/>
    <property type="project" value="UniProtKB-KW"/>
</dbReference>
<dbReference type="SUPFAM" id="SSF55811">
    <property type="entry name" value="Nudix"/>
    <property type="match status" value="1"/>
</dbReference>
<protein>
    <recommendedName>
        <fullName evidence="4">NAD(+) diphosphatase</fullName>
        <ecNumber evidence="4">3.6.1.22</ecNumber>
    </recommendedName>
</protein>
<name>A0A7W6LIH9_9HYPH</name>
<gene>
    <name evidence="11" type="ORF">GGQ72_002180</name>
</gene>
<dbReference type="Proteomes" id="UP000519897">
    <property type="component" value="Unassembled WGS sequence"/>
</dbReference>
<keyword evidence="7" id="KW-0460">Magnesium</keyword>
<dbReference type="InterPro" id="IPR015375">
    <property type="entry name" value="NADH_PPase-like_N"/>
</dbReference>
<dbReference type="CDD" id="cd03429">
    <property type="entry name" value="NUDIX_NADH_pyrophosphatase_Nudt13"/>
    <property type="match status" value="1"/>
</dbReference>
<evidence type="ECO:0000256" key="2">
    <source>
        <dbReference type="ARBA" id="ARBA00001947"/>
    </source>
</evidence>
<sequence>MTLTIFETRAPHDEPSKLTAFSGNRLNRDAEHRTDDCLEQALGVPGQTLLVIAGGKVVLKREEPVPGAFFSRDEIADLGSDEDNAVLLGYTVDGAPRIAMPIRTPMEELEARFRLTDGRSAFRDGLLDEETLGIIAQGISLVHWNGANLFCGKCGTKTVSQQGGYKRSCPNCGHMMFPRTDPVVIMLTVDIERDLVLLGRGHHFAPGMYSTLAGFVEPGETIEDAVRRETFEEAGIRTGRVRYHASQPWPMPHSLMIGCYAEALDRDINRDEQELADCRWFTRDEIATMLDADPSGEGPFSPPRGAIAHRLMRDWVEWQR</sequence>
<dbReference type="PANTHER" id="PTHR42904">
    <property type="entry name" value="NUDIX HYDROLASE, NUDC SUBFAMILY"/>
    <property type="match status" value="1"/>
</dbReference>
<keyword evidence="5" id="KW-0479">Metal-binding</keyword>
<dbReference type="InterPro" id="IPR049734">
    <property type="entry name" value="NudC-like_C"/>
</dbReference>
<feature type="domain" description="Nudix hydrolase" evidence="10">
    <location>
        <begin position="178"/>
        <end position="306"/>
    </location>
</feature>
<keyword evidence="12" id="KW-1185">Reference proteome</keyword>
<dbReference type="GO" id="GO:0006742">
    <property type="term" value="P:NADP+ catabolic process"/>
    <property type="evidence" value="ECO:0007669"/>
    <property type="project" value="TreeGrafter"/>
</dbReference>
<dbReference type="PANTHER" id="PTHR42904:SF6">
    <property type="entry name" value="NAD-CAPPED RNA HYDROLASE NUDT12"/>
    <property type="match status" value="1"/>
</dbReference>
<accession>A0A7W6LIH9</accession>
<evidence type="ECO:0000256" key="3">
    <source>
        <dbReference type="ARBA" id="ARBA00009595"/>
    </source>
</evidence>
<evidence type="ECO:0000256" key="1">
    <source>
        <dbReference type="ARBA" id="ARBA00001946"/>
    </source>
</evidence>
<evidence type="ECO:0000256" key="5">
    <source>
        <dbReference type="ARBA" id="ARBA00022723"/>
    </source>
</evidence>
<dbReference type="Pfam" id="PF00293">
    <property type="entry name" value="NUDIX"/>
    <property type="match status" value="1"/>
</dbReference>
<dbReference type="GO" id="GO:0005829">
    <property type="term" value="C:cytosol"/>
    <property type="evidence" value="ECO:0007669"/>
    <property type="project" value="TreeGrafter"/>
</dbReference>
<dbReference type="InterPro" id="IPR015797">
    <property type="entry name" value="NUDIX_hydrolase-like_dom_sf"/>
</dbReference>
<keyword evidence="6 11" id="KW-0378">Hydrolase</keyword>
<comment type="caution">
    <text evidence="11">The sequence shown here is derived from an EMBL/GenBank/DDBJ whole genome shotgun (WGS) entry which is preliminary data.</text>
</comment>
<comment type="cofactor">
    <cofactor evidence="1">
        <name>Mg(2+)</name>
        <dbReference type="ChEBI" id="CHEBI:18420"/>
    </cofactor>
</comment>
<comment type="cofactor">
    <cofactor evidence="2">
        <name>Zn(2+)</name>
        <dbReference type="ChEBI" id="CHEBI:29105"/>
    </cofactor>
</comment>